<dbReference type="InterPro" id="IPR014972">
    <property type="entry name" value="Phage_Mu_Gp37"/>
</dbReference>
<evidence type="ECO:0000313" key="1">
    <source>
        <dbReference type="EMBL" id="ASJ24154.1"/>
    </source>
</evidence>
<organism evidence="1 2">
    <name type="scientific">Laribacter hongkongensis</name>
    <dbReference type="NCBI Taxonomy" id="168471"/>
    <lineage>
        <taxon>Bacteria</taxon>
        <taxon>Pseudomonadati</taxon>
        <taxon>Pseudomonadota</taxon>
        <taxon>Betaproteobacteria</taxon>
        <taxon>Neisseriales</taxon>
        <taxon>Aquaspirillaceae</taxon>
        <taxon>Laribacter</taxon>
    </lineage>
</organism>
<proteinExistence type="predicted"/>
<dbReference type="EMBL" id="CP022115">
    <property type="protein sequence ID" value="ASJ24154.1"/>
    <property type="molecule type" value="Genomic_DNA"/>
</dbReference>
<dbReference type="OrthoDB" id="5453249at2"/>
<accession>A0A248LI78</accession>
<evidence type="ECO:0000313" key="2">
    <source>
        <dbReference type="Proteomes" id="UP000197424"/>
    </source>
</evidence>
<sequence>MDRLANPISEIEMAIQSRLREGLGRLVRSVETYAGELDDDLGDIVRALPAAWVTFGGVQSTAPHNTRKDLWHAHGLFVVLVGAYDLSPEYARRGRPQQPGQPVGSYGLVRAVRRLLTWQDMGLPIGHLEPGRVRVMFNGAVSKQALSVYACEFRTSWLEEALPVGRWPAPDSADDQDAVFAVAGGRLDQPAPEWLHTGLCYHLAPDDGRPDAEDQLTMRNRP</sequence>
<name>A0A248LI78_9NEIS</name>
<protein>
    <submittedName>
        <fullName evidence="1">Mu-like prophage FluMu protein gp37</fullName>
    </submittedName>
</protein>
<dbReference type="AlphaFoldDB" id="A0A248LI78"/>
<gene>
    <name evidence="1" type="ORF">LHGZ1_1323</name>
</gene>
<dbReference type="RefSeq" id="WP_088860556.1">
    <property type="nucleotide sequence ID" value="NZ_CP022115.1"/>
</dbReference>
<dbReference type="Proteomes" id="UP000197424">
    <property type="component" value="Chromosome"/>
</dbReference>
<dbReference type="Pfam" id="PF08873">
    <property type="entry name" value="Phage_Mu_Gp37"/>
    <property type="match status" value="1"/>
</dbReference>
<reference evidence="2" key="1">
    <citation type="submission" date="2017-06" db="EMBL/GenBank/DDBJ databases">
        <title>Whole genome sequence of Laribacter hongkongensis LHGZ1.</title>
        <authorList>
            <person name="Chen D."/>
            <person name="Wu H."/>
            <person name="Chen J."/>
        </authorList>
    </citation>
    <scope>NUCLEOTIDE SEQUENCE [LARGE SCALE GENOMIC DNA]</scope>
    <source>
        <strain evidence="2">LHGZ1</strain>
    </source>
</reference>